<sequence length="190" mass="20966">MGSVCGAIKFVTLEGLNELACPETDVTLKTWTLSHDLKDWEPAGKSVPAGDLWKSKSFCESGLPRLAPSVPVLGFDEPDVVYVVLNDVDHVDVADEFGQVYGKNILRKVHYVLRLDMVQQGVLGHKKFVPGDYLTLPHLVSSEFSAHLQGSKDHQVRLEASETGGSGKQTMDASEKRAGGSRKRRKRRKH</sequence>
<feature type="compositionally biased region" description="Basic and acidic residues" evidence="1">
    <location>
        <begin position="151"/>
        <end position="160"/>
    </location>
</feature>
<dbReference type="InterPro" id="IPR011676">
    <property type="entry name" value="DUF1618"/>
</dbReference>
<feature type="region of interest" description="Disordered" evidence="1">
    <location>
        <begin position="151"/>
        <end position="190"/>
    </location>
</feature>
<reference evidence="3" key="2">
    <citation type="submission" date="2021-12" db="EMBL/GenBank/DDBJ databases">
        <title>Resequencing data analysis of finger millet.</title>
        <authorList>
            <person name="Hatakeyama M."/>
            <person name="Aluri S."/>
            <person name="Balachadran M.T."/>
            <person name="Sivarajan S.R."/>
            <person name="Poveda L."/>
            <person name="Shimizu-Inatsugi R."/>
            <person name="Schlapbach R."/>
            <person name="Sreeman S.M."/>
            <person name="Shimizu K.K."/>
        </authorList>
    </citation>
    <scope>NUCLEOTIDE SEQUENCE</scope>
</reference>
<reference evidence="3" key="1">
    <citation type="journal article" date="2018" name="DNA Res.">
        <title>Multiple hybrid de novo genome assembly of finger millet, an orphan allotetraploid crop.</title>
        <authorList>
            <person name="Hatakeyama M."/>
            <person name="Aluri S."/>
            <person name="Balachadran M.T."/>
            <person name="Sivarajan S.R."/>
            <person name="Patrignani A."/>
            <person name="Gruter S."/>
            <person name="Poveda L."/>
            <person name="Shimizu-Inatsugi R."/>
            <person name="Baeten J."/>
            <person name="Francoijs K.J."/>
            <person name="Nataraja K.N."/>
            <person name="Reddy Y.A.N."/>
            <person name="Phadnis S."/>
            <person name="Ravikumar R.L."/>
            <person name="Schlapbach R."/>
            <person name="Sreeman S.M."/>
            <person name="Shimizu K.K."/>
        </authorList>
    </citation>
    <scope>NUCLEOTIDE SEQUENCE</scope>
</reference>
<dbReference type="Proteomes" id="UP001054889">
    <property type="component" value="Unassembled WGS sequence"/>
</dbReference>
<organism evidence="3 4">
    <name type="scientific">Eleusine coracana subsp. coracana</name>
    <dbReference type="NCBI Taxonomy" id="191504"/>
    <lineage>
        <taxon>Eukaryota</taxon>
        <taxon>Viridiplantae</taxon>
        <taxon>Streptophyta</taxon>
        <taxon>Embryophyta</taxon>
        <taxon>Tracheophyta</taxon>
        <taxon>Spermatophyta</taxon>
        <taxon>Magnoliopsida</taxon>
        <taxon>Liliopsida</taxon>
        <taxon>Poales</taxon>
        <taxon>Poaceae</taxon>
        <taxon>PACMAD clade</taxon>
        <taxon>Chloridoideae</taxon>
        <taxon>Cynodonteae</taxon>
        <taxon>Eleusininae</taxon>
        <taxon>Eleusine</taxon>
    </lineage>
</organism>
<dbReference type="EMBL" id="BQKI01000009">
    <property type="protein sequence ID" value="GJN02461.1"/>
    <property type="molecule type" value="Genomic_DNA"/>
</dbReference>
<feature type="domain" description="DUF1618" evidence="2">
    <location>
        <begin position="4"/>
        <end position="82"/>
    </location>
</feature>
<dbReference type="AlphaFoldDB" id="A0AAV5CWG2"/>
<evidence type="ECO:0000259" key="2">
    <source>
        <dbReference type="Pfam" id="PF07762"/>
    </source>
</evidence>
<keyword evidence="4" id="KW-1185">Reference proteome</keyword>
<proteinExistence type="predicted"/>
<dbReference type="Pfam" id="PF07762">
    <property type="entry name" value="DUF1618"/>
    <property type="match status" value="1"/>
</dbReference>
<dbReference type="PANTHER" id="PTHR33086:SF62">
    <property type="entry name" value="OS01G0182100 PROTEIN"/>
    <property type="match status" value="1"/>
</dbReference>
<dbReference type="PANTHER" id="PTHR33086">
    <property type="entry name" value="OS05G0468200 PROTEIN-RELATED"/>
    <property type="match status" value="1"/>
</dbReference>
<gene>
    <name evidence="3" type="primary">ga19814</name>
    <name evidence="3" type="ORF">PR202_ga19814</name>
</gene>
<evidence type="ECO:0000313" key="3">
    <source>
        <dbReference type="EMBL" id="GJN02461.1"/>
    </source>
</evidence>
<feature type="compositionally biased region" description="Basic residues" evidence="1">
    <location>
        <begin position="179"/>
        <end position="190"/>
    </location>
</feature>
<name>A0AAV5CWG2_ELECO</name>
<accession>A0AAV5CWG2</accession>
<evidence type="ECO:0000313" key="4">
    <source>
        <dbReference type="Proteomes" id="UP001054889"/>
    </source>
</evidence>
<evidence type="ECO:0000256" key="1">
    <source>
        <dbReference type="SAM" id="MobiDB-lite"/>
    </source>
</evidence>
<protein>
    <recommendedName>
        <fullName evidence="2">DUF1618 domain-containing protein</fullName>
    </recommendedName>
</protein>
<comment type="caution">
    <text evidence="3">The sequence shown here is derived from an EMBL/GenBank/DDBJ whole genome shotgun (WGS) entry which is preliminary data.</text>
</comment>